<proteinExistence type="predicted"/>
<dbReference type="EMBL" id="BCSY01000044">
    <property type="protein sequence ID" value="GAS95754.1"/>
    <property type="molecule type" value="Genomic_DNA"/>
</dbReference>
<keyword evidence="2" id="KW-1185">Reference proteome</keyword>
<comment type="caution">
    <text evidence="1">The sequence shown here is derived from an EMBL/GenBank/DDBJ whole genome shotgun (WGS) entry which is preliminary data.</text>
</comment>
<dbReference type="STRING" id="228230.RMCC_2720"/>
<dbReference type="Proteomes" id="UP000069443">
    <property type="component" value="Unassembled WGS sequence"/>
</dbReference>
<reference evidence="2" key="2">
    <citation type="submission" date="2016-02" db="EMBL/GenBank/DDBJ databases">
        <title>Draft genome sequence of five rapidly growing Mycobacterium species.</title>
        <authorList>
            <person name="Katahira K."/>
            <person name="Gotou Y."/>
            <person name="Iida K."/>
            <person name="Ogura Y."/>
            <person name="Hayashi T."/>
        </authorList>
    </citation>
    <scope>NUCLEOTIDE SEQUENCE [LARGE SCALE GENOMIC DNA]</scope>
    <source>
        <strain evidence="2">JCM15298</strain>
    </source>
</reference>
<name>A0A100WD38_MYCCR</name>
<gene>
    <name evidence="1" type="ORF">RMCC_2720</name>
</gene>
<evidence type="ECO:0000313" key="1">
    <source>
        <dbReference type="EMBL" id="GAS95754.1"/>
    </source>
</evidence>
<dbReference type="OrthoDB" id="4578732at2"/>
<sequence>MAETIDDPASITPSTWAGRKAALKSRHVGDDDPRVVECDEQLALHRVSRVIAAEAAHLTRPAVDRLVASLQQAVAS</sequence>
<accession>A0A100WD38</accession>
<dbReference type="AlphaFoldDB" id="A0A100WD38"/>
<protein>
    <submittedName>
        <fullName evidence="1">Uncharacterized protein</fullName>
    </submittedName>
</protein>
<dbReference type="RefSeq" id="WP_062656875.1">
    <property type="nucleotide sequence ID" value="NZ_BCSY01000044.1"/>
</dbReference>
<organism evidence="1 2">
    <name type="scientific">Mycolicibacterium canariasense</name>
    <name type="common">Mycobacterium canariasense</name>
    <dbReference type="NCBI Taxonomy" id="228230"/>
    <lineage>
        <taxon>Bacteria</taxon>
        <taxon>Bacillati</taxon>
        <taxon>Actinomycetota</taxon>
        <taxon>Actinomycetes</taxon>
        <taxon>Mycobacteriales</taxon>
        <taxon>Mycobacteriaceae</taxon>
        <taxon>Mycolicibacterium</taxon>
    </lineage>
</organism>
<evidence type="ECO:0000313" key="2">
    <source>
        <dbReference type="Proteomes" id="UP000069443"/>
    </source>
</evidence>
<reference evidence="2" key="1">
    <citation type="journal article" date="2016" name="Genome Announc.">
        <title>Draft Genome Sequences of Five Rapidly Growing Mycobacterium Species, M. thermoresistibile, M. fortuitum subsp. acetamidolyticum, M. canariasense, M. brisbanense, and M. novocastrense.</title>
        <authorList>
            <person name="Katahira K."/>
            <person name="Ogura Y."/>
            <person name="Gotoh Y."/>
            <person name="Hayashi T."/>
        </authorList>
    </citation>
    <scope>NUCLEOTIDE SEQUENCE [LARGE SCALE GENOMIC DNA]</scope>
    <source>
        <strain evidence="2">JCM15298</strain>
    </source>
</reference>